<name>A0ABP8J160_9ACTN</name>
<accession>A0ABP8J160</accession>
<proteinExistence type="predicted"/>
<dbReference type="RefSeq" id="WP_344989292.1">
    <property type="nucleotide sequence ID" value="NZ_BAABFR010000001.1"/>
</dbReference>
<protein>
    <recommendedName>
        <fullName evidence="3">DUF2849 domain-containing protein</fullName>
    </recommendedName>
</protein>
<evidence type="ECO:0000313" key="1">
    <source>
        <dbReference type="EMBL" id="GAA4382694.1"/>
    </source>
</evidence>
<dbReference type="InterPro" id="IPR027417">
    <property type="entry name" value="P-loop_NTPase"/>
</dbReference>
<reference evidence="2" key="1">
    <citation type="journal article" date="2019" name="Int. J. Syst. Evol. Microbiol.">
        <title>The Global Catalogue of Microorganisms (GCM) 10K type strain sequencing project: providing services to taxonomists for standard genome sequencing and annotation.</title>
        <authorList>
            <consortium name="The Broad Institute Genomics Platform"/>
            <consortium name="The Broad Institute Genome Sequencing Center for Infectious Disease"/>
            <person name="Wu L."/>
            <person name="Ma J."/>
        </authorList>
    </citation>
    <scope>NUCLEOTIDE SEQUENCE [LARGE SCALE GENOMIC DNA]</scope>
    <source>
        <strain evidence="2">JCM 17688</strain>
    </source>
</reference>
<keyword evidence="2" id="KW-1185">Reference proteome</keyword>
<evidence type="ECO:0008006" key="3">
    <source>
        <dbReference type="Google" id="ProtNLM"/>
    </source>
</evidence>
<sequence>MERTIEQPVAGAIPVDPRCRLVISEGNYLLHDGPWAGAREWVARVDEANARAILGRAHRADRTIDVSVVADPTPHP</sequence>
<dbReference type="EMBL" id="BAABFR010000001">
    <property type="protein sequence ID" value="GAA4382694.1"/>
    <property type="molecule type" value="Genomic_DNA"/>
</dbReference>
<gene>
    <name evidence="1" type="ORF">GCM10023147_00770</name>
</gene>
<organism evidence="1 2">
    <name type="scientific">Tsukamurella soli</name>
    <dbReference type="NCBI Taxonomy" id="644556"/>
    <lineage>
        <taxon>Bacteria</taxon>
        <taxon>Bacillati</taxon>
        <taxon>Actinomycetota</taxon>
        <taxon>Actinomycetes</taxon>
        <taxon>Mycobacteriales</taxon>
        <taxon>Tsukamurellaceae</taxon>
        <taxon>Tsukamurella</taxon>
    </lineage>
</organism>
<evidence type="ECO:0000313" key="2">
    <source>
        <dbReference type="Proteomes" id="UP001500635"/>
    </source>
</evidence>
<dbReference type="Proteomes" id="UP001500635">
    <property type="component" value="Unassembled WGS sequence"/>
</dbReference>
<comment type="caution">
    <text evidence="1">The sequence shown here is derived from an EMBL/GenBank/DDBJ whole genome shotgun (WGS) entry which is preliminary data.</text>
</comment>
<dbReference type="Gene3D" id="3.40.50.300">
    <property type="entry name" value="P-loop containing nucleotide triphosphate hydrolases"/>
    <property type="match status" value="1"/>
</dbReference>